<proteinExistence type="predicted"/>
<accession>A0A6J5NZ36</accession>
<reference evidence="1" key="1">
    <citation type="submission" date="2020-04" db="EMBL/GenBank/DDBJ databases">
        <authorList>
            <person name="Chiriac C."/>
            <person name="Salcher M."/>
            <person name="Ghai R."/>
            <person name="Kavagutti S V."/>
        </authorList>
    </citation>
    <scope>NUCLEOTIDE SEQUENCE</scope>
</reference>
<dbReference type="SUPFAM" id="SSF53448">
    <property type="entry name" value="Nucleotide-diphospho-sugar transferases"/>
    <property type="match status" value="1"/>
</dbReference>
<name>A0A6J5NZ36_9CAUD</name>
<protein>
    <submittedName>
        <fullName evidence="1">Uncharacterized protein</fullName>
    </submittedName>
</protein>
<dbReference type="EMBL" id="LR796738">
    <property type="protein sequence ID" value="CAB4162338.1"/>
    <property type="molecule type" value="Genomic_DNA"/>
</dbReference>
<sequence>MKPNYYVISKGRAANVAPMVDAFKGKELVWVVPPSEAEAYCTAGAQAVMSVLGLSAARNAAIAHAAERGRWAVQFDDDLVKAARLLPSGKCEPITLNAAADLLVERAASFEGVSLFGVAPTPNPFYGSLKPKRNVFVVSSFSLYKGGASRFNTKLPLKEDYDFTARVFSSGEGVMRFDDILVTIRHYTNAGGAVADRNDALEQQSIAILKSKWGTWIRDNPRRKNEILLRLPKP</sequence>
<gene>
    <name evidence="1" type="ORF">UFOVP783_35</name>
</gene>
<evidence type="ECO:0000313" key="1">
    <source>
        <dbReference type="EMBL" id="CAB4162338.1"/>
    </source>
</evidence>
<dbReference type="InterPro" id="IPR029044">
    <property type="entry name" value="Nucleotide-diphossugar_trans"/>
</dbReference>
<organism evidence="1">
    <name type="scientific">uncultured Caudovirales phage</name>
    <dbReference type="NCBI Taxonomy" id="2100421"/>
    <lineage>
        <taxon>Viruses</taxon>
        <taxon>Duplodnaviria</taxon>
        <taxon>Heunggongvirae</taxon>
        <taxon>Uroviricota</taxon>
        <taxon>Caudoviricetes</taxon>
        <taxon>Peduoviridae</taxon>
        <taxon>Maltschvirus</taxon>
        <taxon>Maltschvirus maltsch</taxon>
    </lineage>
</organism>